<accession>A0A9J5WZ05</accession>
<dbReference type="OrthoDB" id="1326473at2759"/>
<organism evidence="1 2">
    <name type="scientific">Solanum commersonii</name>
    <name type="common">Commerson's wild potato</name>
    <name type="synonym">Commerson's nightshade</name>
    <dbReference type="NCBI Taxonomy" id="4109"/>
    <lineage>
        <taxon>Eukaryota</taxon>
        <taxon>Viridiplantae</taxon>
        <taxon>Streptophyta</taxon>
        <taxon>Embryophyta</taxon>
        <taxon>Tracheophyta</taxon>
        <taxon>Spermatophyta</taxon>
        <taxon>Magnoliopsida</taxon>
        <taxon>eudicotyledons</taxon>
        <taxon>Gunneridae</taxon>
        <taxon>Pentapetalae</taxon>
        <taxon>asterids</taxon>
        <taxon>lamiids</taxon>
        <taxon>Solanales</taxon>
        <taxon>Solanaceae</taxon>
        <taxon>Solanoideae</taxon>
        <taxon>Solaneae</taxon>
        <taxon>Solanum</taxon>
    </lineage>
</organism>
<comment type="caution">
    <text evidence="1">The sequence shown here is derived from an EMBL/GenBank/DDBJ whole genome shotgun (WGS) entry which is preliminary data.</text>
</comment>
<sequence>MKNLLTTVYPYIQWPHNWKELITMMEGCRHKIKIISVHWEKPQQNVYRLNTGGSTMTNPSKIGCGGTNNQAEIRAAIHGVDWSI</sequence>
<proteinExistence type="predicted"/>
<gene>
    <name evidence="1" type="ORF">H5410_050919</name>
</gene>
<protein>
    <recommendedName>
        <fullName evidence="3">RNase H type-1 domain-containing protein</fullName>
    </recommendedName>
</protein>
<evidence type="ECO:0000313" key="1">
    <source>
        <dbReference type="EMBL" id="KAG5580292.1"/>
    </source>
</evidence>
<dbReference type="EMBL" id="JACXVP010000010">
    <property type="protein sequence ID" value="KAG5580292.1"/>
    <property type="molecule type" value="Genomic_DNA"/>
</dbReference>
<evidence type="ECO:0008006" key="3">
    <source>
        <dbReference type="Google" id="ProtNLM"/>
    </source>
</evidence>
<dbReference type="AlphaFoldDB" id="A0A9J5WZ05"/>
<keyword evidence="2" id="KW-1185">Reference proteome</keyword>
<reference evidence="1 2" key="1">
    <citation type="submission" date="2020-09" db="EMBL/GenBank/DDBJ databases">
        <title>De no assembly of potato wild relative species, Solanum commersonii.</title>
        <authorList>
            <person name="Cho K."/>
        </authorList>
    </citation>
    <scope>NUCLEOTIDE SEQUENCE [LARGE SCALE GENOMIC DNA]</scope>
    <source>
        <strain evidence="1">LZ3.2</strain>
        <tissue evidence="1">Leaf</tissue>
    </source>
</reference>
<dbReference type="Proteomes" id="UP000824120">
    <property type="component" value="Chromosome 10"/>
</dbReference>
<evidence type="ECO:0000313" key="2">
    <source>
        <dbReference type="Proteomes" id="UP000824120"/>
    </source>
</evidence>
<name>A0A9J5WZ05_SOLCO</name>